<feature type="region of interest" description="Disordered" evidence="10">
    <location>
        <begin position="384"/>
        <end position="446"/>
    </location>
</feature>
<name>A0ABN7T003_OIKDI</name>
<evidence type="ECO:0000256" key="6">
    <source>
        <dbReference type="ARBA" id="ARBA00022989"/>
    </source>
</evidence>
<evidence type="ECO:0000256" key="11">
    <source>
        <dbReference type="SAM" id="Phobius"/>
    </source>
</evidence>
<keyword evidence="2" id="KW-0813">Transport</keyword>
<evidence type="ECO:0000256" key="9">
    <source>
        <dbReference type="ARBA" id="ARBA00023303"/>
    </source>
</evidence>
<evidence type="ECO:0000256" key="5">
    <source>
        <dbReference type="ARBA" id="ARBA00022882"/>
    </source>
</evidence>
<keyword evidence="4 11" id="KW-0812">Transmembrane</keyword>
<evidence type="ECO:0000256" key="7">
    <source>
        <dbReference type="ARBA" id="ARBA00023065"/>
    </source>
</evidence>
<dbReference type="InterPro" id="IPR031846">
    <property type="entry name" value="Hvcn1"/>
</dbReference>
<feature type="compositionally biased region" description="Pro residues" evidence="10">
    <location>
        <begin position="313"/>
        <end position="322"/>
    </location>
</feature>
<evidence type="ECO:0000256" key="3">
    <source>
        <dbReference type="ARBA" id="ARBA00022475"/>
    </source>
</evidence>
<feature type="region of interest" description="Disordered" evidence="10">
    <location>
        <begin position="307"/>
        <end position="328"/>
    </location>
</feature>
<keyword evidence="13" id="KW-1185">Reference proteome</keyword>
<comment type="subcellular location">
    <subcellularLocation>
        <location evidence="1">Cell membrane</location>
        <topology evidence="1">Multi-pass membrane protein</topology>
    </subcellularLocation>
</comment>
<dbReference type="InterPro" id="IPR027359">
    <property type="entry name" value="Volt_channel_dom_sf"/>
</dbReference>
<evidence type="ECO:0000256" key="8">
    <source>
        <dbReference type="ARBA" id="ARBA00023136"/>
    </source>
</evidence>
<evidence type="ECO:0000256" key="1">
    <source>
        <dbReference type="ARBA" id="ARBA00004651"/>
    </source>
</evidence>
<evidence type="ECO:0000256" key="4">
    <source>
        <dbReference type="ARBA" id="ARBA00022692"/>
    </source>
</evidence>
<evidence type="ECO:0000313" key="13">
    <source>
        <dbReference type="Proteomes" id="UP001158576"/>
    </source>
</evidence>
<feature type="transmembrane region" description="Helical" evidence="11">
    <location>
        <begin position="229"/>
        <end position="252"/>
    </location>
</feature>
<feature type="compositionally biased region" description="Low complexity" evidence="10">
    <location>
        <begin position="1"/>
        <end position="13"/>
    </location>
</feature>
<organism evidence="12 13">
    <name type="scientific">Oikopleura dioica</name>
    <name type="common">Tunicate</name>
    <dbReference type="NCBI Taxonomy" id="34765"/>
    <lineage>
        <taxon>Eukaryota</taxon>
        <taxon>Metazoa</taxon>
        <taxon>Chordata</taxon>
        <taxon>Tunicata</taxon>
        <taxon>Appendicularia</taxon>
        <taxon>Copelata</taxon>
        <taxon>Oikopleuridae</taxon>
        <taxon>Oikopleura</taxon>
    </lineage>
</organism>
<keyword evidence="8 11" id="KW-0472">Membrane</keyword>
<evidence type="ECO:0000256" key="2">
    <source>
        <dbReference type="ARBA" id="ARBA00022448"/>
    </source>
</evidence>
<dbReference type="Gene3D" id="1.20.120.350">
    <property type="entry name" value="Voltage-gated potassium channels. Chain C"/>
    <property type="match status" value="1"/>
</dbReference>
<dbReference type="EMBL" id="OU015567">
    <property type="protein sequence ID" value="CAG5110788.1"/>
    <property type="molecule type" value="Genomic_DNA"/>
</dbReference>
<proteinExistence type="predicted"/>
<keyword evidence="3" id="KW-1003">Cell membrane</keyword>
<feature type="transmembrane region" description="Helical" evidence="11">
    <location>
        <begin position="156"/>
        <end position="176"/>
    </location>
</feature>
<feature type="region of interest" description="Disordered" evidence="10">
    <location>
        <begin position="1"/>
        <end position="22"/>
    </location>
</feature>
<evidence type="ECO:0000256" key="10">
    <source>
        <dbReference type="SAM" id="MobiDB-lite"/>
    </source>
</evidence>
<accession>A0ABN7T003</accession>
<keyword evidence="7" id="KW-0406">Ion transport</keyword>
<gene>
    <name evidence="12" type="ORF">OKIOD_LOCUS13917</name>
</gene>
<dbReference type="Proteomes" id="UP001158576">
    <property type="component" value="Chromosome 2"/>
</dbReference>
<feature type="transmembrane region" description="Helical" evidence="11">
    <location>
        <begin position="72"/>
        <end position="94"/>
    </location>
</feature>
<keyword evidence="9" id="KW-0407">Ion channel</keyword>
<evidence type="ECO:0000313" key="12">
    <source>
        <dbReference type="EMBL" id="CAG5110788.1"/>
    </source>
</evidence>
<sequence>MTSSSDSSDGSSTDYEDRDQEARRHEKYLNSFMDEDQEDDFKEYTTKTKSKCWTSFQDFVEKIITNPTYHKIFLLLVVIDTTLVYTELLIGMMAENLDTCDCPNACEDWCLLPPEIPTNSTESTRFLQTLPFNGSDESSGNECCKYQRLLQTWIRMGYTTFALLSLFFIETIVKLTALPHLLSRKMEIADAMLVIVSWIMCFIIVFTLEEPDCEGDGGDSGGNLNGMKGVVMLTFRMLRIFNGLAMLFANFFEGKIRRYQEKIKFQTQMLNQSQEEKKRLATTAQKILRDKQNLQLQLQAVTMSYNQATQQNQPPPRGPPPAGGSFQQPARMLALPTVHSPIPGGNTDDEALENLIEHEITAAESALASNSTRVTEINDTEILRENPPSFLPPIAQGTGPSVIITPPYVPVSKSPRRSKKKDEKATLEVPQENSPHHRNTNPFDQD</sequence>
<protein>
    <submittedName>
        <fullName evidence="12">Oidioi.mRNA.OKI2018_I69.chr2.g5152.t1.cds</fullName>
    </submittedName>
</protein>
<dbReference type="PANTHER" id="PTHR46480">
    <property type="entry name" value="F20B24.22"/>
    <property type="match status" value="1"/>
</dbReference>
<reference evidence="12 13" key="1">
    <citation type="submission" date="2021-04" db="EMBL/GenBank/DDBJ databases">
        <authorList>
            <person name="Bliznina A."/>
        </authorList>
    </citation>
    <scope>NUCLEOTIDE SEQUENCE [LARGE SCALE GENOMIC DNA]</scope>
</reference>
<keyword evidence="6 11" id="KW-1133">Transmembrane helix</keyword>
<keyword evidence="5" id="KW-0851">Voltage-gated channel</keyword>
<feature type="transmembrane region" description="Helical" evidence="11">
    <location>
        <begin position="188"/>
        <end position="209"/>
    </location>
</feature>
<dbReference type="PANTHER" id="PTHR46480:SF1">
    <property type="entry name" value="VOLTAGE-GATED HYDROGEN CHANNEL 1"/>
    <property type="match status" value="1"/>
</dbReference>